<feature type="domain" description="Cysteinyl-tRNA synthetase class Ia DALR" evidence="14">
    <location>
        <begin position="360"/>
        <end position="421"/>
    </location>
</feature>
<keyword evidence="7 13" id="KW-0547">Nucleotide-binding</keyword>
<dbReference type="GO" id="GO:0004817">
    <property type="term" value="F:cysteine-tRNA ligase activity"/>
    <property type="evidence" value="ECO:0007669"/>
    <property type="project" value="UniProtKB-UniRule"/>
</dbReference>
<dbReference type="Proteomes" id="UP000051124">
    <property type="component" value="Unassembled WGS sequence"/>
</dbReference>
<keyword evidence="4 13" id="KW-0963">Cytoplasm</keyword>
<dbReference type="InterPro" id="IPR032678">
    <property type="entry name" value="tRNA-synt_1_cat_dom"/>
</dbReference>
<dbReference type="EC" id="6.1.1.16" evidence="13"/>
<dbReference type="InterPro" id="IPR015273">
    <property type="entry name" value="Cys-tRNA-synt_Ia_DALR"/>
</dbReference>
<organism evidence="15 16">
    <name type="scientific">candidate division TA06 bacterium DG_26</name>
    <dbReference type="NCBI Taxonomy" id="1703771"/>
    <lineage>
        <taxon>Bacteria</taxon>
        <taxon>Bacteria division TA06</taxon>
    </lineage>
</organism>
<proteinExistence type="inferred from homology"/>
<keyword evidence="6 13" id="KW-0479">Metal-binding</keyword>
<evidence type="ECO:0000256" key="3">
    <source>
        <dbReference type="ARBA" id="ARBA00011245"/>
    </source>
</evidence>
<accession>A0A0S7WDN5</accession>
<feature type="short sequence motif" description="'KMSKS' region" evidence="13">
    <location>
        <begin position="275"/>
        <end position="279"/>
    </location>
</feature>
<protein>
    <recommendedName>
        <fullName evidence="13">Cysteine--tRNA ligase</fullName>
        <ecNumber evidence="13">6.1.1.16</ecNumber>
    </recommendedName>
    <alternativeName>
        <fullName evidence="13">Cysteinyl-tRNA synthetase</fullName>
        <shortName evidence="13">CysRS</shortName>
    </alternativeName>
</protein>
<dbReference type="Gene3D" id="1.20.120.1910">
    <property type="entry name" value="Cysteine-tRNA ligase, C-terminal anti-codon recognition domain"/>
    <property type="match status" value="1"/>
</dbReference>
<dbReference type="PRINTS" id="PR00983">
    <property type="entry name" value="TRNASYNTHCYS"/>
</dbReference>
<dbReference type="InterPro" id="IPR024909">
    <property type="entry name" value="Cys-tRNA/MSH_ligase"/>
</dbReference>
<dbReference type="AlphaFoldDB" id="A0A0S7WDN5"/>
<reference evidence="15 16" key="1">
    <citation type="journal article" date="2015" name="Microbiome">
        <title>Genomic resolution of linkages in carbon, nitrogen, and sulfur cycling among widespread estuary sediment bacteria.</title>
        <authorList>
            <person name="Baker B.J."/>
            <person name="Lazar C.S."/>
            <person name="Teske A.P."/>
            <person name="Dick G.J."/>
        </authorList>
    </citation>
    <scope>NUCLEOTIDE SEQUENCE [LARGE SCALE GENOMIC DNA]</scope>
    <source>
        <strain evidence="15">DG_26</strain>
    </source>
</reference>
<comment type="subunit">
    <text evidence="3 13">Monomer.</text>
</comment>
<dbReference type="EMBL" id="LIZT01000129">
    <property type="protein sequence ID" value="KPJ48264.1"/>
    <property type="molecule type" value="Genomic_DNA"/>
</dbReference>
<dbReference type="PANTHER" id="PTHR10890:SF3">
    <property type="entry name" value="CYSTEINE--TRNA LIGASE, CYTOPLASMIC"/>
    <property type="match status" value="1"/>
</dbReference>
<evidence type="ECO:0000256" key="8">
    <source>
        <dbReference type="ARBA" id="ARBA00022833"/>
    </source>
</evidence>
<dbReference type="FunFam" id="3.40.50.620:FF:000130">
    <property type="entry name" value="Cysteine--tRNA ligase"/>
    <property type="match status" value="1"/>
</dbReference>
<dbReference type="SUPFAM" id="SSF47323">
    <property type="entry name" value="Anticodon-binding domain of a subclass of class I aminoacyl-tRNA synthetases"/>
    <property type="match status" value="1"/>
</dbReference>
<comment type="catalytic activity">
    <reaction evidence="12 13">
        <text>tRNA(Cys) + L-cysteine + ATP = L-cysteinyl-tRNA(Cys) + AMP + diphosphate</text>
        <dbReference type="Rhea" id="RHEA:17773"/>
        <dbReference type="Rhea" id="RHEA-COMP:9661"/>
        <dbReference type="Rhea" id="RHEA-COMP:9679"/>
        <dbReference type="ChEBI" id="CHEBI:30616"/>
        <dbReference type="ChEBI" id="CHEBI:33019"/>
        <dbReference type="ChEBI" id="CHEBI:35235"/>
        <dbReference type="ChEBI" id="CHEBI:78442"/>
        <dbReference type="ChEBI" id="CHEBI:78517"/>
        <dbReference type="ChEBI" id="CHEBI:456215"/>
        <dbReference type="EC" id="6.1.1.16"/>
    </reaction>
</comment>
<dbReference type="HAMAP" id="MF_00041">
    <property type="entry name" value="Cys_tRNA_synth"/>
    <property type="match status" value="1"/>
</dbReference>
<keyword evidence="5 13" id="KW-0436">Ligase</keyword>
<comment type="cofactor">
    <cofactor evidence="13">
        <name>Zn(2+)</name>
        <dbReference type="ChEBI" id="CHEBI:29105"/>
    </cofactor>
    <text evidence="13">Binds 1 zinc ion per subunit.</text>
</comment>
<evidence type="ECO:0000256" key="2">
    <source>
        <dbReference type="ARBA" id="ARBA00005594"/>
    </source>
</evidence>
<evidence type="ECO:0000313" key="16">
    <source>
        <dbReference type="Proteomes" id="UP000051124"/>
    </source>
</evidence>
<dbReference type="SUPFAM" id="SSF52374">
    <property type="entry name" value="Nucleotidylyl transferase"/>
    <property type="match status" value="1"/>
</dbReference>
<dbReference type="PATRIC" id="fig|1703771.3.peg.1570"/>
<keyword evidence="9 13" id="KW-0067">ATP-binding</keyword>
<keyword evidence="10 13" id="KW-0648">Protein biosynthesis</keyword>
<evidence type="ECO:0000256" key="5">
    <source>
        <dbReference type="ARBA" id="ARBA00022598"/>
    </source>
</evidence>
<comment type="subcellular location">
    <subcellularLocation>
        <location evidence="1 13">Cytoplasm</location>
    </subcellularLocation>
</comment>
<evidence type="ECO:0000259" key="14">
    <source>
        <dbReference type="SMART" id="SM00840"/>
    </source>
</evidence>
<name>A0A0S7WDN5_UNCT6</name>
<feature type="short sequence motif" description="'HIGH' region" evidence="13">
    <location>
        <begin position="29"/>
        <end position="39"/>
    </location>
</feature>
<gene>
    <name evidence="13" type="primary">cysS</name>
    <name evidence="15" type="ORF">AMJ40_07800</name>
</gene>
<feature type="binding site" evidence="13">
    <location>
        <position position="278"/>
    </location>
    <ligand>
        <name>ATP</name>
        <dbReference type="ChEBI" id="CHEBI:30616"/>
    </ligand>
</feature>
<evidence type="ECO:0000256" key="9">
    <source>
        <dbReference type="ARBA" id="ARBA00022840"/>
    </source>
</evidence>
<dbReference type="Pfam" id="PF09190">
    <property type="entry name" value="DALR_2"/>
    <property type="match status" value="1"/>
</dbReference>
<evidence type="ECO:0000256" key="13">
    <source>
        <dbReference type="HAMAP-Rule" id="MF_00041"/>
    </source>
</evidence>
<dbReference type="CDD" id="cd00672">
    <property type="entry name" value="CysRS_core"/>
    <property type="match status" value="1"/>
</dbReference>
<comment type="similarity">
    <text evidence="2 13">Belongs to the class-I aminoacyl-tRNA synthetase family.</text>
</comment>
<evidence type="ECO:0000256" key="1">
    <source>
        <dbReference type="ARBA" id="ARBA00004496"/>
    </source>
</evidence>
<dbReference type="PANTHER" id="PTHR10890">
    <property type="entry name" value="CYSTEINYL-TRNA SYNTHETASE"/>
    <property type="match status" value="1"/>
</dbReference>
<evidence type="ECO:0000256" key="6">
    <source>
        <dbReference type="ARBA" id="ARBA00022723"/>
    </source>
</evidence>
<dbReference type="InterPro" id="IPR014729">
    <property type="entry name" value="Rossmann-like_a/b/a_fold"/>
</dbReference>
<evidence type="ECO:0000256" key="11">
    <source>
        <dbReference type="ARBA" id="ARBA00023146"/>
    </source>
</evidence>
<dbReference type="Pfam" id="PF23493">
    <property type="entry name" value="CysS_C"/>
    <property type="match status" value="1"/>
</dbReference>
<dbReference type="Gene3D" id="3.40.50.620">
    <property type="entry name" value="HUPs"/>
    <property type="match status" value="1"/>
</dbReference>
<feature type="binding site" evidence="13">
    <location>
        <position position="27"/>
    </location>
    <ligand>
        <name>Zn(2+)</name>
        <dbReference type="ChEBI" id="CHEBI:29105"/>
    </ligand>
</feature>
<dbReference type="SMART" id="SM00840">
    <property type="entry name" value="DALR_2"/>
    <property type="match status" value="1"/>
</dbReference>
<feature type="binding site" evidence="13">
    <location>
        <position position="247"/>
    </location>
    <ligand>
        <name>Zn(2+)</name>
        <dbReference type="ChEBI" id="CHEBI:29105"/>
    </ligand>
</feature>
<sequence>MRLYNSLTRRKQIFKPLREGEVTLYTCGPTVYDHAHLGNFRSYVVEDLLRRYLEYTGYRVKHVVNITDVGHMTSDFDYGEDKMEVAAKREKKSPEFIARFYEKAFFEDVDTLNIERAWKYPRAAEHIEDMISLVTQLIEKGYAYVSNRSVYYDVTKFKDYGRLSGNTLEKLRAGARIEVNPDKKNPWDFALWIHDPNHLMHWRSPWNDHGYPGWHLECSVMAMKYLGQTLDIHAGGEDNRFPHHECEIAQSEAVTGEPFVRYWLHVKHLIVEGEKMSKSKGNYYTLRDLLKKGYDPRAIRYLLLSVYYRQQINFTFQALEAAQRAVSRLQEFLRNIQFYSKGEGPVAKEVQNLIEDTRNQFQEALDDDLNISLALAAVHDFITQVNKLKINHRESEEARGLLLDFDRVLGLNLEESMEEFDLPDEVKRLIEEREDARKVKDFRRADEIRNILRERGFTIEDTSRGPKVRPLVRPSTE</sequence>
<dbReference type="GO" id="GO:0008270">
    <property type="term" value="F:zinc ion binding"/>
    <property type="evidence" value="ECO:0007669"/>
    <property type="project" value="UniProtKB-UniRule"/>
</dbReference>
<keyword evidence="11 13" id="KW-0030">Aminoacyl-tRNA synthetase</keyword>
<dbReference type="InterPro" id="IPR056411">
    <property type="entry name" value="CysS_C"/>
</dbReference>
<evidence type="ECO:0000313" key="15">
    <source>
        <dbReference type="EMBL" id="KPJ48264.1"/>
    </source>
</evidence>
<dbReference type="NCBIfam" id="TIGR00435">
    <property type="entry name" value="cysS"/>
    <property type="match status" value="1"/>
</dbReference>
<dbReference type="GO" id="GO:0006423">
    <property type="term" value="P:cysteinyl-tRNA aminoacylation"/>
    <property type="evidence" value="ECO:0007669"/>
    <property type="project" value="UniProtKB-UniRule"/>
</dbReference>
<evidence type="ECO:0000256" key="12">
    <source>
        <dbReference type="ARBA" id="ARBA00047398"/>
    </source>
</evidence>
<evidence type="ECO:0000256" key="7">
    <source>
        <dbReference type="ARBA" id="ARBA00022741"/>
    </source>
</evidence>
<evidence type="ECO:0000256" key="10">
    <source>
        <dbReference type="ARBA" id="ARBA00022917"/>
    </source>
</evidence>
<evidence type="ECO:0000256" key="4">
    <source>
        <dbReference type="ARBA" id="ARBA00022490"/>
    </source>
</evidence>
<dbReference type="GO" id="GO:0005524">
    <property type="term" value="F:ATP binding"/>
    <property type="evidence" value="ECO:0007669"/>
    <property type="project" value="UniProtKB-UniRule"/>
</dbReference>
<dbReference type="GO" id="GO:0005829">
    <property type="term" value="C:cytosol"/>
    <property type="evidence" value="ECO:0007669"/>
    <property type="project" value="TreeGrafter"/>
</dbReference>
<feature type="binding site" evidence="13">
    <location>
        <position position="243"/>
    </location>
    <ligand>
        <name>Zn(2+)</name>
        <dbReference type="ChEBI" id="CHEBI:29105"/>
    </ligand>
</feature>
<dbReference type="InterPro" id="IPR015803">
    <property type="entry name" value="Cys-tRNA-ligase"/>
</dbReference>
<feature type="binding site" evidence="13">
    <location>
        <position position="218"/>
    </location>
    <ligand>
        <name>Zn(2+)</name>
        <dbReference type="ChEBI" id="CHEBI:29105"/>
    </ligand>
</feature>
<dbReference type="InterPro" id="IPR009080">
    <property type="entry name" value="tRNAsynth_Ia_anticodon-bd"/>
</dbReference>
<keyword evidence="8 13" id="KW-0862">Zinc</keyword>
<comment type="caution">
    <text evidence="15">The sequence shown here is derived from an EMBL/GenBank/DDBJ whole genome shotgun (WGS) entry which is preliminary data.</text>
</comment>
<dbReference type="Pfam" id="PF01406">
    <property type="entry name" value="tRNA-synt_1e"/>
    <property type="match status" value="1"/>
</dbReference>